<protein>
    <submittedName>
        <fullName evidence="1">Mitochondrial protein</fullName>
    </submittedName>
</protein>
<organism evidence="1">
    <name type="scientific">Sesamum radiatum</name>
    <name type="common">Black benniseed</name>
    <dbReference type="NCBI Taxonomy" id="300843"/>
    <lineage>
        <taxon>Eukaryota</taxon>
        <taxon>Viridiplantae</taxon>
        <taxon>Streptophyta</taxon>
        <taxon>Embryophyta</taxon>
        <taxon>Tracheophyta</taxon>
        <taxon>Spermatophyta</taxon>
        <taxon>Magnoliopsida</taxon>
        <taxon>eudicotyledons</taxon>
        <taxon>Gunneridae</taxon>
        <taxon>Pentapetalae</taxon>
        <taxon>asterids</taxon>
        <taxon>lamiids</taxon>
        <taxon>Lamiales</taxon>
        <taxon>Pedaliaceae</taxon>
        <taxon>Sesamum</taxon>
    </lineage>
</organism>
<proteinExistence type="predicted"/>
<gene>
    <name evidence="1" type="ORF">Sradi_0280100</name>
</gene>
<dbReference type="AlphaFoldDB" id="A0AAW2W6C3"/>
<sequence>MGGLGFRQLHLFNLAMLAKQLWRIWIHPDKLISQVLKAKYFPNGDVFSATLGSRPSFTWRSILAAQYLFRAGCRWRVGSGSRIRVWFDPWLPRPRSFRPITPAPISLLNLCVSDLVDSNSGDWNVRLVNELFWPQDSDVILGIPSVGLVTRTFSCGIILEMGCSQFAVPIILLVPLRIVRVLVPWERLNFHGGEKSGNQNFQIR</sequence>
<evidence type="ECO:0000313" key="1">
    <source>
        <dbReference type="EMBL" id="KAL0435722.1"/>
    </source>
</evidence>
<accession>A0AAW2W6C3</accession>
<dbReference type="EMBL" id="JACGWJ010000002">
    <property type="protein sequence ID" value="KAL0435722.1"/>
    <property type="molecule type" value="Genomic_DNA"/>
</dbReference>
<name>A0AAW2W6C3_SESRA</name>
<reference evidence="1" key="1">
    <citation type="submission" date="2020-06" db="EMBL/GenBank/DDBJ databases">
        <authorList>
            <person name="Li T."/>
            <person name="Hu X."/>
            <person name="Zhang T."/>
            <person name="Song X."/>
            <person name="Zhang H."/>
            <person name="Dai N."/>
            <person name="Sheng W."/>
            <person name="Hou X."/>
            <person name="Wei L."/>
        </authorList>
    </citation>
    <scope>NUCLEOTIDE SEQUENCE</scope>
    <source>
        <strain evidence="1">G02</strain>
        <tissue evidence="1">Leaf</tissue>
    </source>
</reference>
<reference evidence="1" key="2">
    <citation type="journal article" date="2024" name="Plant">
        <title>Genomic evolution and insights into agronomic trait innovations of Sesamum species.</title>
        <authorList>
            <person name="Miao H."/>
            <person name="Wang L."/>
            <person name="Qu L."/>
            <person name="Liu H."/>
            <person name="Sun Y."/>
            <person name="Le M."/>
            <person name="Wang Q."/>
            <person name="Wei S."/>
            <person name="Zheng Y."/>
            <person name="Lin W."/>
            <person name="Duan Y."/>
            <person name="Cao H."/>
            <person name="Xiong S."/>
            <person name="Wang X."/>
            <person name="Wei L."/>
            <person name="Li C."/>
            <person name="Ma Q."/>
            <person name="Ju M."/>
            <person name="Zhao R."/>
            <person name="Li G."/>
            <person name="Mu C."/>
            <person name="Tian Q."/>
            <person name="Mei H."/>
            <person name="Zhang T."/>
            <person name="Gao T."/>
            <person name="Zhang H."/>
        </authorList>
    </citation>
    <scope>NUCLEOTIDE SEQUENCE</scope>
    <source>
        <strain evidence="1">G02</strain>
    </source>
</reference>
<comment type="caution">
    <text evidence="1">The sequence shown here is derived from an EMBL/GenBank/DDBJ whole genome shotgun (WGS) entry which is preliminary data.</text>
</comment>